<proteinExistence type="predicted"/>
<sequence length="104" mass="12069">MKQEDRLLTDKEMEIGHVGAEFIIQDGEVVCNEKYNIRMILEAQDTKSIKLRDKEWVEGVEGIAVLIEPTVEDFGEIVTQFEPFYQIEVKKWQSLKCKHLKKGG</sequence>
<evidence type="ECO:0000313" key="1">
    <source>
        <dbReference type="EMBL" id="QJA93371.1"/>
    </source>
</evidence>
<protein>
    <submittedName>
        <fullName evidence="1">Uncharacterized protein</fullName>
    </submittedName>
</protein>
<name>A0A6M3LK10_9ZZZZ</name>
<dbReference type="AlphaFoldDB" id="A0A6M3LK10"/>
<reference evidence="1" key="1">
    <citation type="submission" date="2020-03" db="EMBL/GenBank/DDBJ databases">
        <title>The deep terrestrial virosphere.</title>
        <authorList>
            <person name="Holmfeldt K."/>
            <person name="Nilsson E."/>
            <person name="Simone D."/>
            <person name="Lopez-Fernandez M."/>
            <person name="Wu X."/>
            <person name="de Brujin I."/>
            <person name="Lundin D."/>
            <person name="Andersson A."/>
            <person name="Bertilsson S."/>
            <person name="Dopson M."/>
        </authorList>
    </citation>
    <scope>NUCLEOTIDE SEQUENCE</scope>
    <source>
        <strain evidence="1">MM415B04255</strain>
    </source>
</reference>
<gene>
    <name evidence="1" type="ORF">MM415B04255_0002</name>
</gene>
<accession>A0A6M3LK10</accession>
<organism evidence="1">
    <name type="scientific">viral metagenome</name>
    <dbReference type="NCBI Taxonomy" id="1070528"/>
    <lineage>
        <taxon>unclassified sequences</taxon>
        <taxon>metagenomes</taxon>
        <taxon>organismal metagenomes</taxon>
    </lineage>
</organism>
<dbReference type="EMBL" id="MT143144">
    <property type="protein sequence ID" value="QJA93371.1"/>
    <property type="molecule type" value="Genomic_DNA"/>
</dbReference>